<sequence length="315" mass="35214">MESKSTAIALAKEEALNQITEKISELRKNNDIVFPANYSVANALNSAWLALQEVKDKNNKPALEVCTKNSIIGSLYDMCLQGLTPAKKQCYFVVYGGQLQLMRSYMGTVAVTKRLKGIKDIKSYCIYEGDEFEQIYDLDTATLKISKFNPKFENIDTNKIKGAFAVVIGENGPIHTEVMNINQIKNAWKQGYAKGNSGAHNNFTDEMAKKSVINRACKMYANTSDDSDLLVEAFNNTDKTYDEESMVSNVEYEVKEEIKDKANKKAIDIEAPTEQSKEQADKPKPQSVIDVKHEDVKNTKEENISGQTETEGPGF</sequence>
<gene>
    <name evidence="2" type="ORF">ACJDU8_17380</name>
</gene>
<reference evidence="2 3" key="1">
    <citation type="submission" date="2024-11" db="EMBL/GenBank/DDBJ databases">
        <authorList>
            <person name="Heng Y.C."/>
            <person name="Lim A.C.H."/>
            <person name="Lee J.K.Y."/>
            <person name="Kittelmann S."/>
        </authorList>
    </citation>
    <scope>NUCLEOTIDE SEQUENCE [LARGE SCALE GENOMIC DNA]</scope>
    <source>
        <strain evidence="2 3">WILCCON 0269</strain>
    </source>
</reference>
<dbReference type="Proteomes" id="UP001623660">
    <property type="component" value="Unassembled WGS sequence"/>
</dbReference>
<proteinExistence type="predicted"/>
<feature type="compositionally biased region" description="Polar residues" evidence="1">
    <location>
        <begin position="304"/>
        <end position="315"/>
    </location>
</feature>
<keyword evidence="3" id="KW-1185">Reference proteome</keyword>
<dbReference type="RefSeq" id="WP_406793420.1">
    <property type="nucleotide sequence ID" value="NZ_JBJHZX010000028.1"/>
</dbReference>
<evidence type="ECO:0000256" key="1">
    <source>
        <dbReference type="SAM" id="MobiDB-lite"/>
    </source>
</evidence>
<name>A0ABW8SMP0_9CLOT</name>
<dbReference type="Pfam" id="PF03837">
    <property type="entry name" value="RecT"/>
    <property type="match status" value="1"/>
</dbReference>
<dbReference type="EMBL" id="JBJHZX010000028">
    <property type="protein sequence ID" value="MFL0197317.1"/>
    <property type="molecule type" value="Genomic_DNA"/>
</dbReference>
<evidence type="ECO:0000313" key="3">
    <source>
        <dbReference type="Proteomes" id="UP001623660"/>
    </source>
</evidence>
<protein>
    <submittedName>
        <fullName evidence="2">Recombinase RecT</fullName>
    </submittedName>
</protein>
<organism evidence="2 3">
    <name type="scientific">Candidatus Clostridium eludens</name>
    <dbReference type="NCBI Taxonomy" id="3381663"/>
    <lineage>
        <taxon>Bacteria</taxon>
        <taxon>Bacillati</taxon>
        <taxon>Bacillota</taxon>
        <taxon>Clostridia</taxon>
        <taxon>Eubacteriales</taxon>
        <taxon>Clostridiaceae</taxon>
        <taxon>Clostridium</taxon>
    </lineage>
</organism>
<evidence type="ECO:0000313" key="2">
    <source>
        <dbReference type="EMBL" id="MFL0197317.1"/>
    </source>
</evidence>
<feature type="compositionally biased region" description="Basic and acidic residues" evidence="1">
    <location>
        <begin position="275"/>
        <end position="303"/>
    </location>
</feature>
<accession>A0ABW8SMP0</accession>
<feature type="region of interest" description="Disordered" evidence="1">
    <location>
        <begin position="262"/>
        <end position="315"/>
    </location>
</feature>
<comment type="caution">
    <text evidence="2">The sequence shown here is derived from an EMBL/GenBank/DDBJ whole genome shotgun (WGS) entry which is preliminary data.</text>
</comment>
<dbReference type="InterPro" id="IPR018330">
    <property type="entry name" value="RecT_fam"/>
</dbReference>